<dbReference type="Proteomes" id="UP001595536">
    <property type="component" value="Unassembled WGS sequence"/>
</dbReference>
<evidence type="ECO:0000313" key="3">
    <source>
        <dbReference type="Proteomes" id="UP001595536"/>
    </source>
</evidence>
<reference evidence="3" key="1">
    <citation type="journal article" date="2019" name="Int. J. Syst. Evol. Microbiol.">
        <title>The Global Catalogue of Microorganisms (GCM) 10K type strain sequencing project: providing services to taxonomists for standard genome sequencing and annotation.</title>
        <authorList>
            <consortium name="The Broad Institute Genomics Platform"/>
            <consortium name="The Broad Institute Genome Sequencing Center for Infectious Disease"/>
            <person name="Wu L."/>
            <person name="Ma J."/>
        </authorList>
    </citation>
    <scope>NUCLEOTIDE SEQUENCE [LARGE SCALE GENOMIC DNA]</scope>
    <source>
        <strain evidence="3">CCM 7941</strain>
    </source>
</reference>
<feature type="domain" description="Glycosyltransferase 2-like" evidence="1">
    <location>
        <begin position="318"/>
        <end position="435"/>
    </location>
</feature>
<evidence type="ECO:0000259" key="1">
    <source>
        <dbReference type="Pfam" id="PF00535"/>
    </source>
</evidence>
<dbReference type="Gene3D" id="3.90.550.10">
    <property type="entry name" value="Spore Coat Polysaccharide Biosynthesis Protein SpsA, Chain A"/>
    <property type="match status" value="2"/>
</dbReference>
<dbReference type="InterPro" id="IPR001173">
    <property type="entry name" value="Glyco_trans_2-like"/>
</dbReference>
<protein>
    <submittedName>
        <fullName evidence="2">Glycosyltransferase family 2 protein</fullName>
    </submittedName>
</protein>
<comment type="caution">
    <text evidence="2">The sequence shown here is derived from an EMBL/GenBank/DDBJ whole genome shotgun (WGS) entry which is preliminary data.</text>
</comment>
<proteinExistence type="predicted"/>
<dbReference type="PANTHER" id="PTHR43179">
    <property type="entry name" value="RHAMNOSYLTRANSFERASE WBBL"/>
    <property type="match status" value="1"/>
</dbReference>
<name>A0ABV7LAB1_9HYPH</name>
<dbReference type="InterPro" id="IPR029044">
    <property type="entry name" value="Nucleotide-diphossugar_trans"/>
</dbReference>
<dbReference type="EMBL" id="JBHRUV010000002">
    <property type="protein sequence ID" value="MFC3264780.1"/>
    <property type="molecule type" value="Genomic_DNA"/>
</dbReference>
<sequence>MEHKSQSLRRLPGLASLRGWLRGRIAPVAMRSALARRLLGRAAWRYVYAAPSMPADLGASAGVRISLVMAAGAATPEQLRRTLRSISRQWRAPAEIVVGLGPDAPAGSRTLLAQEQQRAGGTLRLTGAAQPGRVCALNAALAAASGDFVALVAPGDELAADCVHALGAAIAAQDADFLYSDEDEIAGPGRYRNPWFKPDWSPDLLMSLPYAAHVACLRRDLLAQTGLLRPELEGAEIWDLLLRVAERTRRIVHLPQALYHRQPGPREGAGDARAVAAGRQARLDALARRGEPGALEPAPSAPGHLRLRRHVSGEPLVSIIIPSRNNGRVLQACADSIRARSTWRRHELVLLDNGSTEPETLAVFERLAARGATVIRHDAPFNYSGLNNIGARRARGELLLFLNDDTEVITPDWLERLAGYAQAPHVGAVGALLLYPGRPAIQHVGVVNTALGPLHAFLHGDPGRPVPFLRQTLERNWLAVTGACLMVARDRFAQVGGFNEALPVGYNDIDLCMRLYEAGYFNVSLPAVRLLHHESASRGHDAADAARMARLAGEREKLYTLHPQFRGRDPFLNPNLSQTSPWFDLRPRR</sequence>
<evidence type="ECO:0000313" key="2">
    <source>
        <dbReference type="EMBL" id="MFC3264780.1"/>
    </source>
</evidence>
<gene>
    <name evidence="2" type="ORF">ACFOEX_00205</name>
</gene>
<dbReference type="Pfam" id="PF00535">
    <property type="entry name" value="Glycos_transf_2"/>
    <property type="match status" value="1"/>
</dbReference>
<dbReference type="PANTHER" id="PTHR43179:SF7">
    <property type="entry name" value="RHAMNOSYLTRANSFERASE WBBL"/>
    <property type="match status" value="1"/>
</dbReference>
<accession>A0ABV7LAB1</accession>
<dbReference type="SUPFAM" id="SSF53448">
    <property type="entry name" value="Nucleotide-diphospho-sugar transferases"/>
    <property type="match status" value="2"/>
</dbReference>
<keyword evidence="3" id="KW-1185">Reference proteome</keyword>
<dbReference type="CDD" id="cd04186">
    <property type="entry name" value="GT_2_like_c"/>
    <property type="match status" value="1"/>
</dbReference>
<dbReference type="RefSeq" id="WP_376828759.1">
    <property type="nucleotide sequence ID" value="NZ_JBHLWR010000004.1"/>
</dbReference>
<organism evidence="2 3">
    <name type="scientific">Camelimonas abortus</name>
    <dbReference type="NCBI Taxonomy" id="1017184"/>
    <lineage>
        <taxon>Bacteria</taxon>
        <taxon>Pseudomonadati</taxon>
        <taxon>Pseudomonadota</taxon>
        <taxon>Alphaproteobacteria</taxon>
        <taxon>Hyphomicrobiales</taxon>
        <taxon>Chelatococcaceae</taxon>
        <taxon>Camelimonas</taxon>
    </lineage>
</organism>